<proteinExistence type="predicted"/>
<evidence type="ECO:0000256" key="4">
    <source>
        <dbReference type="ARBA" id="ARBA00022833"/>
    </source>
</evidence>
<dbReference type="GO" id="GO:0008270">
    <property type="term" value="F:zinc ion binding"/>
    <property type="evidence" value="ECO:0007669"/>
    <property type="project" value="UniProtKB-KW"/>
</dbReference>
<reference evidence="8" key="1">
    <citation type="journal article" date="2013" name="Nature">
        <title>The genomes of four tapeworm species reveal adaptations to parasitism.</title>
        <authorList>
            <person name="Tsai I.J."/>
            <person name="Zarowiecki M."/>
            <person name="Holroyd N."/>
            <person name="Garciarrubio A."/>
            <person name="Sanchez-Flores A."/>
            <person name="Brooks K.L."/>
            <person name="Tracey A."/>
            <person name="Bobes R.J."/>
            <person name="Fragoso G."/>
            <person name="Sciutto E."/>
            <person name="Aslett M."/>
            <person name="Beasley H."/>
            <person name="Bennett H.M."/>
            <person name="Cai J."/>
            <person name="Camicia F."/>
            <person name="Clark R."/>
            <person name="Cucher M."/>
            <person name="De Silva N."/>
            <person name="Day T.A."/>
            <person name="Deplazes P."/>
            <person name="Estrada K."/>
            <person name="Fernandez C."/>
            <person name="Holland P.W."/>
            <person name="Hou J."/>
            <person name="Hu S."/>
            <person name="Huckvale T."/>
            <person name="Hung S.S."/>
            <person name="Kamenetzky L."/>
            <person name="Keane J.A."/>
            <person name="Kiss F."/>
            <person name="Koziol U."/>
            <person name="Lambert O."/>
            <person name="Liu K."/>
            <person name="Luo X."/>
            <person name="Luo Y."/>
            <person name="Macchiaroli N."/>
            <person name="Nichol S."/>
            <person name="Paps J."/>
            <person name="Parkinson J."/>
            <person name="Pouchkina-Stantcheva N."/>
            <person name="Riddiford N."/>
            <person name="Rosenzvit M."/>
            <person name="Salinas G."/>
            <person name="Wasmuth J.D."/>
            <person name="Zamanian M."/>
            <person name="Zheng Y."/>
            <person name="Cai X."/>
            <person name="Soberon X."/>
            <person name="Olson P.D."/>
            <person name="Laclette J.P."/>
            <person name="Brehm K."/>
            <person name="Berriman M."/>
            <person name="Garciarrubio A."/>
            <person name="Bobes R.J."/>
            <person name="Fragoso G."/>
            <person name="Sanchez-Flores A."/>
            <person name="Estrada K."/>
            <person name="Cevallos M.A."/>
            <person name="Morett E."/>
            <person name="Gonzalez V."/>
            <person name="Portillo T."/>
            <person name="Ochoa-Leyva A."/>
            <person name="Jose M.V."/>
            <person name="Sciutto E."/>
            <person name="Landa A."/>
            <person name="Jimenez L."/>
            <person name="Valdes V."/>
            <person name="Carrero J.C."/>
            <person name="Larralde C."/>
            <person name="Morales-Montor J."/>
            <person name="Limon-Lason J."/>
            <person name="Soberon X."/>
            <person name="Laclette J.P."/>
        </authorList>
    </citation>
    <scope>NUCLEOTIDE SEQUENCE [LARGE SCALE GENOMIC DNA]</scope>
</reference>
<dbReference type="AlphaFoldDB" id="A0A068YD86"/>
<dbReference type="Pfam" id="PF13913">
    <property type="entry name" value="zf-C2HC_2"/>
    <property type="match status" value="3"/>
</dbReference>
<accession>A0A068YD86</accession>
<evidence type="ECO:0000256" key="2">
    <source>
        <dbReference type="ARBA" id="ARBA00022737"/>
    </source>
</evidence>
<dbReference type="Proteomes" id="UP000017246">
    <property type="component" value="Unassembled WGS sequence"/>
</dbReference>
<protein>
    <submittedName>
        <fullName evidence="8">Zinc finger protein 474</fullName>
    </submittedName>
</protein>
<feature type="domain" description="C2HC/C3H-type" evidence="7">
    <location>
        <begin position="169"/>
        <end position="198"/>
    </location>
</feature>
<keyword evidence="2" id="KW-0677">Repeat</keyword>
<dbReference type="OrthoDB" id="265955at2759"/>
<feature type="domain" description="C2HC/C3H-type" evidence="7">
    <location>
        <begin position="98"/>
        <end position="127"/>
    </location>
</feature>
<dbReference type="InterPro" id="IPR026319">
    <property type="entry name" value="ZC2HC1A/B-like"/>
</dbReference>
<dbReference type="EMBL" id="LN902841">
    <property type="protein sequence ID" value="CDS41270.1"/>
    <property type="molecule type" value="Genomic_DNA"/>
</dbReference>
<dbReference type="PROSITE" id="PS52027">
    <property type="entry name" value="ZF_C2HC_C3H"/>
    <property type="match status" value="3"/>
</dbReference>
<dbReference type="Gene3D" id="3.30.160.60">
    <property type="entry name" value="Classic Zinc Finger"/>
    <property type="match status" value="3"/>
</dbReference>
<evidence type="ECO:0000313" key="8">
    <source>
        <dbReference type="EMBL" id="CDS41270.1"/>
    </source>
</evidence>
<gene>
    <name evidence="8" type="ORF">EmuJ_000889800</name>
</gene>
<dbReference type="InterPro" id="IPR025874">
    <property type="entry name" value="DZR"/>
</dbReference>
<evidence type="ECO:0000256" key="5">
    <source>
        <dbReference type="PROSITE-ProRule" id="PRU01371"/>
    </source>
</evidence>
<dbReference type="PANTHER" id="PTHR13555">
    <property type="entry name" value="C2H2 ZINC FINGER CGI-62-RELATED"/>
    <property type="match status" value="1"/>
</dbReference>
<sequence length="301" mass="32944">MPRPPTVVCYICHREFGTASIGIHEKSCIKKWRDANNKLPPSERLPEPIKPTNFPSLSPVTQVASDTTVGFVDNRQIKTTGQDPNVEAYNAAAAQTKTLATCPKCSRHFAPDRLKVHQAHCKPPPKLARRHTYEARRPDVEVHLLRTPLGGKTSVPKTSIKRATCSKEGLIACKICGRTFASDRIERHQAACRATPVKPPSFKSKPTGRRRSTSTNRTQPNQVTPTCGSCGVKVTAGEKFCVRCGTPIPPMCSQCGVPLVEGAKFCAHCGRPVQANKNNVNLMKTQALFATLRCKRPTGSR</sequence>
<dbReference type="STRING" id="6211.A0A068YD86"/>
<keyword evidence="9" id="KW-1185">Reference proteome</keyword>
<evidence type="ECO:0000256" key="6">
    <source>
        <dbReference type="SAM" id="MobiDB-lite"/>
    </source>
</evidence>
<organism evidence="8 9">
    <name type="scientific">Echinococcus multilocularis</name>
    <name type="common">Fox tapeworm</name>
    <dbReference type="NCBI Taxonomy" id="6211"/>
    <lineage>
        <taxon>Eukaryota</taxon>
        <taxon>Metazoa</taxon>
        <taxon>Spiralia</taxon>
        <taxon>Lophotrochozoa</taxon>
        <taxon>Platyhelminthes</taxon>
        <taxon>Cestoda</taxon>
        <taxon>Eucestoda</taxon>
        <taxon>Cyclophyllidea</taxon>
        <taxon>Taeniidae</taxon>
        <taxon>Echinococcus</taxon>
    </lineage>
</organism>
<dbReference type="InterPro" id="IPR049899">
    <property type="entry name" value="Znf_C2HC_C3H"/>
</dbReference>
<keyword evidence="1" id="KW-0479">Metal-binding</keyword>
<dbReference type="OMA" id="KWRDANN"/>
<evidence type="ECO:0000256" key="1">
    <source>
        <dbReference type="ARBA" id="ARBA00022723"/>
    </source>
</evidence>
<reference evidence="8" key="2">
    <citation type="submission" date="2015-11" db="EMBL/GenBank/DDBJ databases">
        <authorList>
            <person name="Zhang Y."/>
            <person name="Guo Z."/>
        </authorList>
    </citation>
    <scope>NUCLEOTIDE SEQUENCE</scope>
</reference>
<dbReference type="PANTHER" id="PTHR13555:SF68">
    <property type="entry name" value="ZINC FINGER PROTEIN 474"/>
    <property type="match status" value="1"/>
</dbReference>
<evidence type="ECO:0000256" key="3">
    <source>
        <dbReference type="ARBA" id="ARBA00022771"/>
    </source>
</evidence>
<feature type="domain" description="C2HC/C3H-type" evidence="7">
    <location>
        <begin position="5"/>
        <end position="34"/>
    </location>
</feature>
<dbReference type="eggNOG" id="ENOG502QWEF">
    <property type="taxonomic scope" value="Eukaryota"/>
</dbReference>
<evidence type="ECO:0000259" key="7">
    <source>
        <dbReference type="PROSITE" id="PS52027"/>
    </source>
</evidence>
<keyword evidence="4" id="KW-0862">Zinc</keyword>
<feature type="region of interest" description="Disordered" evidence="6">
    <location>
        <begin position="193"/>
        <end position="223"/>
    </location>
</feature>
<dbReference type="Pfam" id="PF12773">
    <property type="entry name" value="DZR"/>
    <property type="match status" value="1"/>
</dbReference>
<name>A0A068YD86_ECHMU</name>
<evidence type="ECO:0000313" key="9">
    <source>
        <dbReference type="Proteomes" id="UP000017246"/>
    </source>
</evidence>
<keyword evidence="3 5" id="KW-0863">Zinc-finger</keyword>